<feature type="domain" description="Fumarate lyase N-terminal" evidence="4">
    <location>
        <begin position="113"/>
        <end position="443"/>
    </location>
</feature>
<dbReference type="EC" id="4.2.1.2" evidence="2"/>
<dbReference type="CDD" id="cd01362">
    <property type="entry name" value="Fumarase_classII"/>
    <property type="match status" value="1"/>
</dbReference>
<dbReference type="PRINTS" id="PR00149">
    <property type="entry name" value="FUMRATELYASE"/>
</dbReference>
<keyword evidence="3 6" id="KW-0456">Lyase</keyword>
<dbReference type="Gene3D" id="1.10.40.30">
    <property type="entry name" value="Fumarase/aspartase (C-terminal domain)"/>
    <property type="match status" value="1"/>
</dbReference>
<dbReference type="Pfam" id="PF10415">
    <property type="entry name" value="FumaraseC_C"/>
    <property type="match status" value="1"/>
</dbReference>
<dbReference type="NCBIfam" id="TIGR00979">
    <property type="entry name" value="fumC_II"/>
    <property type="match status" value="1"/>
</dbReference>
<feature type="domain" description="Fumarase C C-terminal" evidence="5">
    <location>
        <begin position="509"/>
        <end position="561"/>
    </location>
</feature>
<dbReference type="GO" id="GO:0006108">
    <property type="term" value="P:malate metabolic process"/>
    <property type="evidence" value="ECO:0007669"/>
    <property type="project" value="TreeGrafter"/>
</dbReference>
<evidence type="ECO:0000256" key="1">
    <source>
        <dbReference type="ARBA" id="ARBA00009084"/>
    </source>
</evidence>
<dbReference type="InterPro" id="IPR022761">
    <property type="entry name" value="Fumarate_lyase_N"/>
</dbReference>
<evidence type="ECO:0000256" key="2">
    <source>
        <dbReference type="ARBA" id="ARBA00012921"/>
    </source>
</evidence>
<dbReference type="GO" id="GO:0005739">
    <property type="term" value="C:mitochondrion"/>
    <property type="evidence" value="ECO:0007669"/>
    <property type="project" value="TreeGrafter"/>
</dbReference>
<evidence type="ECO:0000313" key="6">
    <source>
        <dbReference type="EMBL" id="KAK1742307.1"/>
    </source>
</evidence>
<dbReference type="InterPro" id="IPR018951">
    <property type="entry name" value="Fumarase_C_C"/>
</dbReference>
<evidence type="ECO:0000259" key="4">
    <source>
        <dbReference type="Pfam" id="PF00206"/>
    </source>
</evidence>
<dbReference type="InterPro" id="IPR020557">
    <property type="entry name" value="Fumarate_lyase_CS"/>
</dbReference>
<dbReference type="FunFam" id="1.20.200.10:FF:000001">
    <property type="entry name" value="Fumarate hydratase, mitochondrial"/>
    <property type="match status" value="1"/>
</dbReference>
<dbReference type="Gene3D" id="1.10.275.10">
    <property type="entry name" value="Fumarase/aspartase (N-terminal domain)"/>
    <property type="match status" value="1"/>
</dbReference>
<dbReference type="AlphaFoldDB" id="A0AAD8YA29"/>
<dbReference type="InterPro" id="IPR008948">
    <property type="entry name" value="L-Aspartase-like"/>
</dbReference>
<sequence>MEVDGYQRARRNTILIPVCRRDHLSCTFPIFYCNHTKQAQYIMYSWSIAPRLSIISTMKQVFAPATFTPGILSSIRPSSSSSSTPTSDDASATTIAQLPSRMESDSMGSLSIPPGSLWGAQTQRSIQNFPIGGRESRMPMEVVYAQCLLKKCCAEYWADDANGGKMSKEKAAAIGQAVEEVLAGKHDDQFPLVIYQTGSGTQTNMNVNEVLSNRAIMILGGEVGSKTPVHPNDDCNMGQSSNDSFPTAMHIASVLTILNRTIPGLKVLLDALKAKQVEFDKIVKIGRTHCMDATPLTLGQEFSGYAQQVEYGIQRIEHSLQSLYRLALGGTAVGTGLNTTEGYAEAIAAKIAEETELPFVSAQNLFEALAAHDSLIEVSGAFNTVAASLNKIANDVRLLGSGPRCGLGELSLPPNEPGSSIMPGKVNPTQCEALTMVCAQVMGNHTTISIGGTQGHFELNVFKPVMVANLLDSARLLGDAAASFAERCVVGITPNLDKINQLLHGSLMLVTALNPHVGYDAASKIAKNAHEKGLSLKESAIASGYLTAEQFDEWIVPEDMIGPKPKK</sequence>
<evidence type="ECO:0000313" key="7">
    <source>
        <dbReference type="Proteomes" id="UP001224775"/>
    </source>
</evidence>
<dbReference type="Pfam" id="PF00206">
    <property type="entry name" value="Lyase_1"/>
    <property type="match status" value="1"/>
</dbReference>
<dbReference type="PANTHER" id="PTHR11444">
    <property type="entry name" value="ASPARTATEAMMONIA/ARGININOSUCCINATE/ADENYLOSUCCINATE LYASE"/>
    <property type="match status" value="1"/>
</dbReference>
<evidence type="ECO:0000256" key="3">
    <source>
        <dbReference type="ARBA" id="ARBA00023239"/>
    </source>
</evidence>
<dbReference type="FunFam" id="1.10.40.30:FF:000002">
    <property type="entry name" value="Fumarate hydratase class II"/>
    <property type="match status" value="1"/>
</dbReference>
<comment type="similarity">
    <text evidence="1">Belongs to the class-II fumarase/aspartase family. Fumarase subfamily.</text>
</comment>
<protein>
    <recommendedName>
        <fullName evidence="2">fumarate hydratase</fullName>
        <ecNumber evidence="2">4.2.1.2</ecNumber>
    </recommendedName>
</protein>
<dbReference type="EMBL" id="JATAAI010000011">
    <property type="protein sequence ID" value="KAK1742307.1"/>
    <property type="molecule type" value="Genomic_DNA"/>
</dbReference>
<proteinExistence type="inferred from homology"/>
<dbReference type="Proteomes" id="UP001224775">
    <property type="component" value="Unassembled WGS sequence"/>
</dbReference>
<reference evidence="6" key="1">
    <citation type="submission" date="2023-06" db="EMBL/GenBank/DDBJ databases">
        <title>Survivors Of The Sea: Transcriptome response of Skeletonema marinoi to long-term dormancy.</title>
        <authorList>
            <person name="Pinder M.I.M."/>
            <person name="Kourtchenko O."/>
            <person name="Robertson E.K."/>
            <person name="Larsson T."/>
            <person name="Maumus F."/>
            <person name="Osuna-Cruz C.M."/>
            <person name="Vancaester E."/>
            <person name="Stenow R."/>
            <person name="Vandepoele K."/>
            <person name="Ploug H."/>
            <person name="Bruchert V."/>
            <person name="Godhe A."/>
            <person name="Topel M."/>
        </authorList>
    </citation>
    <scope>NUCLEOTIDE SEQUENCE</scope>
    <source>
        <strain evidence="6">R05AC</strain>
    </source>
</reference>
<keyword evidence="7" id="KW-1185">Reference proteome</keyword>
<name>A0AAD8YA29_9STRA</name>
<dbReference type="InterPro" id="IPR000362">
    <property type="entry name" value="Fumarate_lyase_fam"/>
</dbReference>
<dbReference type="PANTHER" id="PTHR11444:SF1">
    <property type="entry name" value="FUMARATE HYDRATASE, MITOCHONDRIAL"/>
    <property type="match status" value="1"/>
</dbReference>
<accession>A0AAD8YA29</accession>
<dbReference type="PROSITE" id="PS00163">
    <property type="entry name" value="FUMARATE_LYASES"/>
    <property type="match status" value="1"/>
</dbReference>
<comment type="caution">
    <text evidence="6">The sequence shown here is derived from an EMBL/GenBank/DDBJ whole genome shotgun (WGS) entry which is preliminary data.</text>
</comment>
<dbReference type="GO" id="GO:0004333">
    <property type="term" value="F:fumarate hydratase activity"/>
    <property type="evidence" value="ECO:0007669"/>
    <property type="project" value="UniProtKB-EC"/>
</dbReference>
<dbReference type="GO" id="GO:0006106">
    <property type="term" value="P:fumarate metabolic process"/>
    <property type="evidence" value="ECO:0007669"/>
    <property type="project" value="InterPro"/>
</dbReference>
<evidence type="ECO:0000259" key="5">
    <source>
        <dbReference type="Pfam" id="PF10415"/>
    </source>
</evidence>
<dbReference type="Gene3D" id="1.20.200.10">
    <property type="entry name" value="Fumarase/aspartase (Central domain)"/>
    <property type="match status" value="1"/>
</dbReference>
<dbReference type="FunFam" id="1.10.275.10:FF:000001">
    <property type="entry name" value="Fumarate hydratase, mitochondrial"/>
    <property type="match status" value="1"/>
</dbReference>
<dbReference type="GO" id="GO:0006099">
    <property type="term" value="P:tricarboxylic acid cycle"/>
    <property type="evidence" value="ECO:0007669"/>
    <property type="project" value="InterPro"/>
</dbReference>
<gene>
    <name evidence="6" type="ORF">QTG54_006872</name>
</gene>
<organism evidence="6 7">
    <name type="scientific">Skeletonema marinoi</name>
    <dbReference type="NCBI Taxonomy" id="267567"/>
    <lineage>
        <taxon>Eukaryota</taxon>
        <taxon>Sar</taxon>
        <taxon>Stramenopiles</taxon>
        <taxon>Ochrophyta</taxon>
        <taxon>Bacillariophyta</taxon>
        <taxon>Coscinodiscophyceae</taxon>
        <taxon>Thalassiosirophycidae</taxon>
        <taxon>Thalassiosirales</taxon>
        <taxon>Skeletonemataceae</taxon>
        <taxon>Skeletonema</taxon>
        <taxon>Skeletonema marinoi-dohrnii complex</taxon>
    </lineage>
</organism>
<dbReference type="InterPro" id="IPR005677">
    <property type="entry name" value="Fum_hydII"/>
</dbReference>
<dbReference type="SUPFAM" id="SSF48557">
    <property type="entry name" value="L-aspartase-like"/>
    <property type="match status" value="1"/>
</dbReference>
<dbReference type="HAMAP" id="MF_00743">
    <property type="entry name" value="FumaraseC"/>
    <property type="match status" value="1"/>
</dbReference>
<dbReference type="InterPro" id="IPR024083">
    <property type="entry name" value="Fumarase/histidase_N"/>
</dbReference>